<dbReference type="InterPro" id="IPR036396">
    <property type="entry name" value="Cyt_P450_sf"/>
</dbReference>
<feature type="binding site" description="axial binding residue" evidence="7">
    <location>
        <position position="451"/>
    </location>
    <ligand>
        <name>heme</name>
        <dbReference type="ChEBI" id="CHEBI:30413"/>
    </ligand>
    <ligandPart>
        <name>Fe</name>
        <dbReference type="ChEBI" id="CHEBI:18248"/>
    </ligandPart>
</feature>
<dbReference type="InterPro" id="IPR001128">
    <property type="entry name" value="Cyt_P450"/>
</dbReference>
<name>A0A6A6C5R1_ZASCE</name>
<dbReference type="GO" id="GO:0005506">
    <property type="term" value="F:iron ion binding"/>
    <property type="evidence" value="ECO:0007669"/>
    <property type="project" value="InterPro"/>
</dbReference>
<dbReference type="GO" id="GO:0020037">
    <property type="term" value="F:heme binding"/>
    <property type="evidence" value="ECO:0007669"/>
    <property type="project" value="InterPro"/>
</dbReference>
<dbReference type="EMBL" id="ML993620">
    <property type="protein sequence ID" value="KAF2161212.1"/>
    <property type="molecule type" value="Genomic_DNA"/>
</dbReference>
<organism evidence="10 11">
    <name type="scientific">Zasmidium cellare ATCC 36951</name>
    <dbReference type="NCBI Taxonomy" id="1080233"/>
    <lineage>
        <taxon>Eukaryota</taxon>
        <taxon>Fungi</taxon>
        <taxon>Dikarya</taxon>
        <taxon>Ascomycota</taxon>
        <taxon>Pezizomycotina</taxon>
        <taxon>Dothideomycetes</taxon>
        <taxon>Dothideomycetidae</taxon>
        <taxon>Mycosphaerellales</taxon>
        <taxon>Mycosphaerellaceae</taxon>
        <taxon>Zasmidium</taxon>
    </lineage>
</organism>
<keyword evidence="7" id="KW-0349">Heme</keyword>
<keyword evidence="5 7" id="KW-0408">Iron</keyword>
<dbReference type="PANTHER" id="PTHR24305:SF157">
    <property type="entry name" value="N-ACETYLTRYPTOPHAN 6-HYDROXYLASE IVOC-RELATED"/>
    <property type="match status" value="1"/>
</dbReference>
<evidence type="ECO:0008006" key="12">
    <source>
        <dbReference type="Google" id="ProtNLM"/>
    </source>
</evidence>
<dbReference type="InterPro" id="IPR002403">
    <property type="entry name" value="Cyt_P450_E_grp-IV"/>
</dbReference>
<evidence type="ECO:0000313" key="10">
    <source>
        <dbReference type="EMBL" id="KAF2161212.1"/>
    </source>
</evidence>
<evidence type="ECO:0000256" key="7">
    <source>
        <dbReference type="PIRSR" id="PIRSR602403-1"/>
    </source>
</evidence>
<keyword evidence="4" id="KW-0560">Oxidoreductase</keyword>
<dbReference type="CDD" id="cd11062">
    <property type="entry name" value="CYP58-like"/>
    <property type="match status" value="1"/>
</dbReference>
<evidence type="ECO:0000256" key="1">
    <source>
        <dbReference type="ARBA" id="ARBA00001971"/>
    </source>
</evidence>
<reference evidence="10" key="1">
    <citation type="journal article" date="2020" name="Stud. Mycol.">
        <title>101 Dothideomycetes genomes: a test case for predicting lifestyles and emergence of pathogens.</title>
        <authorList>
            <person name="Haridas S."/>
            <person name="Albert R."/>
            <person name="Binder M."/>
            <person name="Bloem J."/>
            <person name="Labutti K."/>
            <person name="Salamov A."/>
            <person name="Andreopoulos B."/>
            <person name="Baker S."/>
            <person name="Barry K."/>
            <person name="Bills G."/>
            <person name="Bluhm B."/>
            <person name="Cannon C."/>
            <person name="Castanera R."/>
            <person name="Culley D."/>
            <person name="Daum C."/>
            <person name="Ezra D."/>
            <person name="Gonzalez J."/>
            <person name="Henrissat B."/>
            <person name="Kuo A."/>
            <person name="Liang C."/>
            <person name="Lipzen A."/>
            <person name="Lutzoni F."/>
            <person name="Magnuson J."/>
            <person name="Mondo S."/>
            <person name="Nolan M."/>
            <person name="Ohm R."/>
            <person name="Pangilinan J."/>
            <person name="Park H.-J."/>
            <person name="Ramirez L."/>
            <person name="Alfaro M."/>
            <person name="Sun H."/>
            <person name="Tritt A."/>
            <person name="Yoshinaga Y."/>
            <person name="Zwiers L.-H."/>
            <person name="Turgeon B."/>
            <person name="Goodwin S."/>
            <person name="Spatafora J."/>
            <person name="Crous P."/>
            <person name="Grigoriev I."/>
        </authorList>
    </citation>
    <scope>NUCLEOTIDE SEQUENCE</scope>
    <source>
        <strain evidence="10">ATCC 36951</strain>
    </source>
</reference>
<evidence type="ECO:0000256" key="6">
    <source>
        <dbReference type="ARBA" id="ARBA00023033"/>
    </source>
</evidence>
<dbReference type="PANTHER" id="PTHR24305">
    <property type="entry name" value="CYTOCHROME P450"/>
    <property type="match status" value="1"/>
</dbReference>
<dbReference type="Gene3D" id="1.10.630.10">
    <property type="entry name" value="Cytochrome P450"/>
    <property type="match status" value="1"/>
</dbReference>
<feature type="coiled-coil region" evidence="8">
    <location>
        <begin position="316"/>
        <end position="343"/>
    </location>
</feature>
<dbReference type="GeneID" id="54567397"/>
<gene>
    <name evidence="10" type="ORF">M409DRAFT_59217</name>
</gene>
<dbReference type="AlphaFoldDB" id="A0A6A6C5R1"/>
<evidence type="ECO:0000256" key="2">
    <source>
        <dbReference type="ARBA" id="ARBA00010617"/>
    </source>
</evidence>
<keyword evidence="8" id="KW-0175">Coiled coil</keyword>
<protein>
    <recommendedName>
        <fullName evidence="12">Cytochrome P450</fullName>
    </recommendedName>
</protein>
<dbReference type="Proteomes" id="UP000799537">
    <property type="component" value="Unassembled WGS sequence"/>
</dbReference>
<feature type="transmembrane region" description="Helical" evidence="9">
    <location>
        <begin position="6"/>
        <end position="26"/>
    </location>
</feature>
<keyword evidence="3 7" id="KW-0479">Metal-binding</keyword>
<dbReference type="GO" id="GO:0016705">
    <property type="term" value="F:oxidoreductase activity, acting on paired donors, with incorporation or reduction of molecular oxygen"/>
    <property type="evidence" value="ECO:0007669"/>
    <property type="project" value="InterPro"/>
</dbReference>
<evidence type="ECO:0000313" key="11">
    <source>
        <dbReference type="Proteomes" id="UP000799537"/>
    </source>
</evidence>
<dbReference type="Pfam" id="PF00067">
    <property type="entry name" value="p450"/>
    <property type="match status" value="1"/>
</dbReference>
<keyword evidence="9" id="KW-0812">Transmembrane</keyword>
<dbReference type="OrthoDB" id="3945418at2759"/>
<proteinExistence type="inferred from homology"/>
<comment type="cofactor">
    <cofactor evidence="1 7">
        <name>heme</name>
        <dbReference type="ChEBI" id="CHEBI:30413"/>
    </cofactor>
</comment>
<evidence type="ECO:0000256" key="4">
    <source>
        <dbReference type="ARBA" id="ARBA00023002"/>
    </source>
</evidence>
<comment type="similarity">
    <text evidence="2">Belongs to the cytochrome P450 family.</text>
</comment>
<evidence type="ECO:0000256" key="8">
    <source>
        <dbReference type="SAM" id="Coils"/>
    </source>
</evidence>
<keyword evidence="9" id="KW-1133">Transmembrane helix</keyword>
<keyword evidence="11" id="KW-1185">Reference proteome</keyword>
<evidence type="ECO:0000256" key="9">
    <source>
        <dbReference type="SAM" id="Phobius"/>
    </source>
</evidence>
<dbReference type="PRINTS" id="PR00465">
    <property type="entry name" value="EP450IV"/>
</dbReference>
<dbReference type="GO" id="GO:0004497">
    <property type="term" value="F:monooxygenase activity"/>
    <property type="evidence" value="ECO:0007669"/>
    <property type="project" value="UniProtKB-KW"/>
</dbReference>
<sequence>MPPQLALLALGSLATYLLWIIFYRLFLHPLAKIPGPTLPKITTLYEMYFEVWQHGRYPFKIKDLHEQYGPVIRPVPDEVHINDPDFLDTIYALRNRNNPTVRGLLVDQSVGGAEDFHVHKMRREALNPYFSHKAVMGMEELILSKSDKVTRIFEQAAQSGEALNLSDVYFGFSNDLVRNFSFGSDSNLLDDLAEAWVQRENLMRLLTGVKINKHFPFIPRILGKFLPMVLGERGIPPAVMDLLKFKGRAKVDIEAVMADTNNDKKGRHSIFYELRDSPILPPEEKTVARLQDEATLIVMAGTESLAKSIGYGSYYLQRYPATLSKLRAELQQARAESDDGELSLTTLLTLPYLNAVINETNRLTFGVTNRLARYSPTETLSYTASYGPHKGTTYTFPPGTRMGCLTYCTHTNEELFPDPFVFDPERFVGQSEEVHKRKRCMMALGKGHRRCLGINVANSGMCLVLAALAGFEMELWETGYEDVAFLHDYQIAHPRLDTKGIRVKVKGRRE</sequence>
<evidence type="ECO:0000256" key="3">
    <source>
        <dbReference type="ARBA" id="ARBA00022723"/>
    </source>
</evidence>
<keyword evidence="6" id="KW-0503">Monooxygenase</keyword>
<keyword evidence="9" id="KW-0472">Membrane</keyword>
<evidence type="ECO:0000256" key="5">
    <source>
        <dbReference type="ARBA" id="ARBA00023004"/>
    </source>
</evidence>
<dbReference type="SUPFAM" id="SSF48264">
    <property type="entry name" value="Cytochrome P450"/>
    <property type="match status" value="1"/>
</dbReference>
<dbReference type="RefSeq" id="XP_033662101.1">
    <property type="nucleotide sequence ID" value="XM_033814125.1"/>
</dbReference>
<dbReference type="InterPro" id="IPR050121">
    <property type="entry name" value="Cytochrome_P450_monoxygenase"/>
</dbReference>
<accession>A0A6A6C5R1</accession>